<protein>
    <recommendedName>
        <fullName evidence="1">MULE transposase domain-containing protein</fullName>
    </recommendedName>
</protein>
<accession>A0AA41VHR1</accession>
<sequence>MEEDSMQVEGGGVIDEQNQDCSTPLLVEGGGVIEELDQQYQDCSTPLQVWGGEKHMLINSEHEEPLMEPFKVDMTDQFVTDHVFNTREEMIAWCQDVGKQNHMILVIAKSEKPVPGRRTRITLGCERGGMFRHHTKKEQDLPKKNLAKTRTRKHTGTKKCGCPFTIKGVWLPDDKWKVKVECGEHNHELSSTPVGHSFAGRLRDDEKQLLKDMIKSGIKPKEVLTTLKQRSKGTNKSTMRTIYNARAHLRMTEMEGRSEMQQVMKLLEEYHYVEWHIKDEETDEVNDVIWSHPDSIQLAKSFPSVLMINTTYRTSRYHMPLSEIIGVTSTGKTFTVAFLFMKAEIEERYAWALSQLKTIYEPNALPSVFVTSGVNALVNAIKTVFPRADHILCTYQISRTVMASCKHEFHNNEYSVCFTKDWEKLMQSETDVAFDEGFASFESKWINYPTCVQYIRDNWLGLKEHFVPAWTNKVKHYGYTTTKTVESAHERTSRMLGLPQGSFVSCWTAIHSSITNEITMVKESLVDSLISVKKSHKLPIFKDLKNHVSHLALDMLVAERSRGQSIDISGSSCECSIRFTHGLPCAHEIIQFEQEGRPIALSEIDPHWRKLVAVPAPIMPHNPDNLPEFDLFKQKWEISSEAERLTMLRRLKEIVTPPTTVLQAPVVNDSITT</sequence>
<name>A0AA41VHR1_PAPNU</name>
<gene>
    <name evidence="2" type="ORF">MKW94_014556</name>
</gene>
<evidence type="ECO:0000313" key="2">
    <source>
        <dbReference type="EMBL" id="MCL7041501.1"/>
    </source>
</evidence>
<evidence type="ECO:0000313" key="3">
    <source>
        <dbReference type="Proteomes" id="UP001177140"/>
    </source>
</evidence>
<dbReference type="Pfam" id="PF10551">
    <property type="entry name" value="MULE"/>
    <property type="match status" value="1"/>
</dbReference>
<dbReference type="EMBL" id="JAJJMA010224313">
    <property type="protein sequence ID" value="MCL7041501.1"/>
    <property type="molecule type" value="Genomic_DNA"/>
</dbReference>
<reference evidence="2" key="1">
    <citation type="submission" date="2022-03" db="EMBL/GenBank/DDBJ databases">
        <title>A functionally conserved STORR gene fusion in Papaver species that diverged 16.8 million years ago.</title>
        <authorList>
            <person name="Catania T."/>
        </authorList>
    </citation>
    <scope>NUCLEOTIDE SEQUENCE</scope>
    <source>
        <strain evidence="2">S-191538</strain>
    </source>
</reference>
<dbReference type="InterPro" id="IPR018289">
    <property type="entry name" value="MULE_transposase_dom"/>
</dbReference>
<dbReference type="AlphaFoldDB" id="A0AA41VHR1"/>
<evidence type="ECO:0000259" key="1">
    <source>
        <dbReference type="Pfam" id="PF10551"/>
    </source>
</evidence>
<organism evidence="2 3">
    <name type="scientific">Papaver nudicaule</name>
    <name type="common">Iceland poppy</name>
    <dbReference type="NCBI Taxonomy" id="74823"/>
    <lineage>
        <taxon>Eukaryota</taxon>
        <taxon>Viridiplantae</taxon>
        <taxon>Streptophyta</taxon>
        <taxon>Embryophyta</taxon>
        <taxon>Tracheophyta</taxon>
        <taxon>Spermatophyta</taxon>
        <taxon>Magnoliopsida</taxon>
        <taxon>Ranunculales</taxon>
        <taxon>Papaveraceae</taxon>
        <taxon>Papaveroideae</taxon>
        <taxon>Papaver</taxon>
    </lineage>
</organism>
<proteinExistence type="predicted"/>
<dbReference type="PANTHER" id="PTHR31569">
    <property type="entry name" value="SWIM-TYPE DOMAIN-CONTAINING PROTEIN"/>
    <property type="match status" value="1"/>
</dbReference>
<feature type="domain" description="MULE transposase" evidence="1">
    <location>
        <begin position="305"/>
        <end position="398"/>
    </location>
</feature>
<comment type="caution">
    <text evidence="2">The sequence shown here is derived from an EMBL/GenBank/DDBJ whole genome shotgun (WGS) entry which is preliminary data.</text>
</comment>
<keyword evidence="3" id="KW-1185">Reference proteome</keyword>
<dbReference type="Proteomes" id="UP001177140">
    <property type="component" value="Unassembled WGS sequence"/>
</dbReference>
<dbReference type="InterPro" id="IPR052579">
    <property type="entry name" value="Zinc_finger_SWIM"/>
</dbReference>
<dbReference type="PANTHER" id="PTHR31569:SF4">
    <property type="entry name" value="SWIM-TYPE DOMAIN-CONTAINING PROTEIN"/>
    <property type="match status" value="1"/>
</dbReference>